<dbReference type="AlphaFoldDB" id="A0A2G8L757"/>
<evidence type="ECO:0000313" key="3">
    <source>
        <dbReference type="EMBL" id="PIK56107.1"/>
    </source>
</evidence>
<name>A0A2G8L757_STIJA</name>
<sequence>MAYRKTLSLRPNFSYMSVFRILIISTFFKIVFPQMVSFHIRDEINNSIVFESEENIALSCERSGFSEAAVVRIYKDETMLISEGLMSESDDYTVEAEGNATILTIKVASASTSGLYTCVVMDNSPAVLINSSLNFMVVEMNPQCYSRNIRTANVVVEGGTFQADCFYQDAGTRTEAIWLKRERMVPKRRYLLTKSVWELKEEEV</sequence>
<evidence type="ECO:0000256" key="1">
    <source>
        <dbReference type="SAM" id="Phobius"/>
    </source>
</evidence>
<evidence type="ECO:0000259" key="2">
    <source>
        <dbReference type="PROSITE" id="PS50835"/>
    </source>
</evidence>
<keyword evidence="1" id="KW-0472">Membrane</keyword>
<dbReference type="SUPFAM" id="SSF48726">
    <property type="entry name" value="Immunoglobulin"/>
    <property type="match status" value="1"/>
</dbReference>
<dbReference type="Gene3D" id="2.60.40.10">
    <property type="entry name" value="Immunoglobulins"/>
    <property type="match status" value="1"/>
</dbReference>
<dbReference type="Proteomes" id="UP000230750">
    <property type="component" value="Unassembled WGS sequence"/>
</dbReference>
<dbReference type="EMBL" id="MRZV01000188">
    <property type="protein sequence ID" value="PIK56107.1"/>
    <property type="molecule type" value="Genomic_DNA"/>
</dbReference>
<dbReference type="InterPro" id="IPR007110">
    <property type="entry name" value="Ig-like_dom"/>
</dbReference>
<dbReference type="InterPro" id="IPR036179">
    <property type="entry name" value="Ig-like_dom_sf"/>
</dbReference>
<keyword evidence="4" id="KW-1185">Reference proteome</keyword>
<dbReference type="InterPro" id="IPR013783">
    <property type="entry name" value="Ig-like_fold"/>
</dbReference>
<feature type="domain" description="Ig-like" evidence="2">
    <location>
        <begin position="33"/>
        <end position="134"/>
    </location>
</feature>
<feature type="transmembrane region" description="Helical" evidence="1">
    <location>
        <begin position="12"/>
        <end position="32"/>
    </location>
</feature>
<comment type="caution">
    <text evidence="3">The sequence shown here is derived from an EMBL/GenBank/DDBJ whole genome shotgun (WGS) entry which is preliminary data.</text>
</comment>
<gene>
    <name evidence="3" type="ORF">BSL78_07003</name>
</gene>
<evidence type="ECO:0000313" key="4">
    <source>
        <dbReference type="Proteomes" id="UP000230750"/>
    </source>
</evidence>
<organism evidence="3 4">
    <name type="scientific">Stichopus japonicus</name>
    <name type="common">Sea cucumber</name>
    <dbReference type="NCBI Taxonomy" id="307972"/>
    <lineage>
        <taxon>Eukaryota</taxon>
        <taxon>Metazoa</taxon>
        <taxon>Echinodermata</taxon>
        <taxon>Eleutherozoa</taxon>
        <taxon>Echinozoa</taxon>
        <taxon>Holothuroidea</taxon>
        <taxon>Aspidochirotacea</taxon>
        <taxon>Aspidochirotida</taxon>
        <taxon>Stichopodidae</taxon>
        <taxon>Apostichopus</taxon>
    </lineage>
</organism>
<proteinExistence type="predicted"/>
<accession>A0A2G8L757</accession>
<keyword evidence="1" id="KW-1133">Transmembrane helix</keyword>
<keyword evidence="1" id="KW-0812">Transmembrane</keyword>
<dbReference type="OrthoDB" id="10619261at2759"/>
<protein>
    <recommendedName>
        <fullName evidence="2">Ig-like domain-containing protein</fullName>
    </recommendedName>
</protein>
<reference evidence="3 4" key="1">
    <citation type="journal article" date="2017" name="PLoS Biol.">
        <title>The sea cucumber genome provides insights into morphological evolution and visceral regeneration.</title>
        <authorList>
            <person name="Zhang X."/>
            <person name="Sun L."/>
            <person name="Yuan J."/>
            <person name="Sun Y."/>
            <person name="Gao Y."/>
            <person name="Zhang L."/>
            <person name="Li S."/>
            <person name="Dai H."/>
            <person name="Hamel J.F."/>
            <person name="Liu C."/>
            <person name="Yu Y."/>
            <person name="Liu S."/>
            <person name="Lin W."/>
            <person name="Guo K."/>
            <person name="Jin S."/>
            <person name="Xu P."/>
            <person name="Storey K.B."/>
            <person name="Huan P."/>
            <person name="Zhang T."/>
            <person name="Zhou Y."/>
            <person name="Zhang J."/>
            <person name="Lin C."/>
            <person name="Li X."/>
            <person name="Xing L."/>
            <person name="Huo D."/>
            <person name="Sun M."/>
            <person name="Wang L."/>
            <person name="Mercier A."/>
            <person name="Li F."/>
            <person name="Yang H."/>
            <person name="Xiang J."/>
        </authorList>
    </citation>
    <scope>NUCLEOTIDE SEQUENCE [LARGE SCALE GENOMIC DNA]</scope>
    <source>
        <strain evidence="3">Shaxun</strain>
        <tissue evidence="3">Muscle</tissue>
    </source>
</reference>
<dbReference type="PROSITE" id="PS50835">
    <property type="entry name" value="IG_LIKE"/>
    <property type="match status" value="1"/>
</dbReference>